<feature type="compositionally biased region" description="Basic residues" evidence="1">
    <location>
        <begin position="69"/>
        <end position="89"/>
    </location>
</feature>
<feature type="compositionally biased region" description="Acidic residues" evidence="1">
    <location>
        <begin position="93"/>
        <end position="128"/>
    </location>
</feature>
<accession>A0AAN9TXI7</accession>
<name>A0AAN9TXI7_9HEMI</name>
<evidence type="ECO:0000313" key="2">
    <source>
        <dbReference type="EMBL" id="KAK7604810.1"/>
    </source>
</evidence>
<feature type="compositionally biased region" description="Acidic residues" evidence="1">
    <location>
        <begin position="8"/>
        <end position="31"/>
    </location>
</feature>
<sequence length="232" mass="26514">MKKKNYDEDSEENEFEVDEPDEVQEHSDDEWAPAAKGTKRGSTGGKRGAPKKKKKGGSSDEDDEDDAPKKKRGPKPKTPAKGKSPKGKVKKEEEDDDDDLNEEEVEDEELDDEEVEEEEEDEEEEETPIEGNTKSFKEFASGSFVVLKSDFHNSEDPPIWKIDGKALLQKYAPFEHDGKTLYKNTSVYSGWTINNKDQYYPATVVFKQQSRKEHVVEFQRDLIQKEETATSE</sequence>
<dbReference type="PANTHER" id="PTHR14689:SF0">
    <property type="entry name" value="COILED-COIL DOMAIN-CONTAINING PROTEIN 82"/>
    <property type="match status" value="1"/>
</dbReference>
<dbReference type="Proteomes" id="UP001367676">
    <property type="component" value="Unassembled WGS sequence"/>
</dbReference>
<evidence type="ECO:0000313" key="3">
    <source>
        <dbReference type="Proteomes" id="UP001367676"/>
    </source>
</evidence>
<organism evidence="2 3">
    <name type="scientific">Parthenolecanium corni</name>
    <dbReference type="NCBI Taxonomy" id="536013"/>
    <lineage>
        <taxon>Eukaryota</taxon>
        <taxon>Metazoa</taxon>
        <taxon>Ecdysozoa</taxon>
        <taxon>Arthropoda</taxon>
        <taxon>Hexapoda</taxon>
        <taxon>Insecta</taxon>
        <taxon>Pterygota</taxon>
        <taxon>Neoptera</taxon>
        <taxon>Paraneoptera</taxon>
        <taxon>Hemiptera</taxon>
        <taxon>Sternorrhyncha</taxon>
        <taxon>Coccoidea</taxon>
        <taxon>Coccidae</taxon>
        <taxon>Parthenolecanium</taxon>
    </lineage>
</organism>
<dbReference type="EMBL" id="JBBCAQ010000003">
    <property type="protein sequence ID" value="KAK7604810.1"/>
    <property type="molecule type" value="Genomic_DNA"/>
</dbReference>
<dbReference type="AlphaFoldDB" id="A0AAN9TXI7"/>
<comment type="caution">
    <text evidence="2">The sequence shown here is derived from an EMBL/GenBank/DDBJ whole genome shotgun (WGS) entry which is preliminary data.</text>
</comment>
<proteinExistence type="predicted"/>
<evidence type="ECO:0000256" key="1">
    <source>
        <dbReference type="SAM" id="MobiDB-lite"/>
    </source>
</evidence>
<protein>
    <submittedName>
        <fullName evidence="2">Uncharacterized protein</fullName>
    </submittedName>
</protein>
<feature type="region of interest" description="Disordered" evidence="1">
    <location>
        <begin position="1"/>
        <end position="135"/>
    </location>
</feature>
<reference evidence="2 3" key="1">
    <citation type="submission" date="2024-03" db="EMBL/GenBank/DDBJ databases">
        <title>Adaptation during the transition from Ophiocordyceps entomopathogen to insect associate is accompanied by gene loss and intensified selection.</title>
        <authorList>
            <person name="Ward C.M."/>
            <person name="Onetto C.A."/>
            <person name="Borneman A.R."/>
        </authorList>
    </citation>
    <scope>NUCLEOTIDE SEQUENCE [LARGE SCALE GENOMIC DNA]</scope>
    <source>
        <strain evidence="2">AWRI1</strain>
        <tissue evidence="2">Single Adult Female</tissue>
    </source>
</reference>
<gene>
    <name evidence="2" type="ORF">V9T40_005996</name>
</gene>
<dbReference type="PANTHER" id="PTHR14689">
    <property type="entry name" value="PHORBOL-ESTER_DAG-TYPE DOMAIN-CONTAINING PROTEIN"/>
    <property type="match status" value="1"/>
</dbReference>
<keyword evidence="3" id="KW-1185">Reference proteome</keyword>
<dbReference type="GO" id="GO:0005634">
    <property type="term" value="C:nucleus"/>
    <property type="evidence" value="ECO:0007669"/>
    <property type="project" value="TreeGrafter"/>
</dbReference>